<dbReference type="eggNOG" id="ENOG5030ZRT">
    <property type="taxonomic scope" value="Bacteria"/>
</dbReference>
<evidence type="ECO:0008006" key="4">
    <source>
        <dbReference type="Google" id="ProtNLM"/>
    </source>
</evidence>
<dbReference type="Proteomes" id="UP000028181">
    <property type="component" value="Chromosome I"/>
</dbReference>
<dbReference type="PATRIC" id="fig|1028800.3.peg.3172"/>
<gene>
    <name evidence="2" type="ORF">RG540_CH31280</name>
</gene>
<evidence type="ECO:0000256" key="1">
    <source>
        <dbReference type="SAM" id="Phobius"/>
    </source>
</evidence>
<dbReference type="AlphaFoldDB" id="A0A068SSM2"/>
<dbReference type="HOGENOM" id="CLU_2274360_0_0_5"/>
<feature type="transmembrane region" description="Helical" evidence="1">
    <location>
        <begin position="31"/>
        <end position="49"/>
    </location>
</feature>
<dbReference type="GeneID" id="24258759"/>
<keyword evidence="1" id="KW-1133">Transmembrane helix</keyword>
<accession>A0A068SSM2</accession>
<keyword evidence="1" id="KW-0472">Membrane</keyword>
<sequence>MGQFTLMAIAVIAAVIGGAIAAKLAGIEIWKGALIGACASVAGVIASSAPGIDRNLSIPMAGLIAAGISGSAVGLTPTRTAQIAIGAALPPLIGFVLMEMGA</sequence>
<reference evidence="3" key="1">
    <citation type="journal article" date="2014" name="BMC Genomics">
        <title>Genome sequencing of two Neorhizobium galegae strains reveals a noeT gene responsible for the unusual acetylation of the nodulation factors.</title>
        <authorList>
            <person name="Osterman J."/>
            <person name="Marsh J."/>
            <person name="Laine P.K."/>
            <person name="Zeng Z."/>
            <person name="Alatalo E."/>
            <person name="Sullivan J.T."/>
            <person name="Young J.P."/>
            <person name="Thomas-Oates J."/>
            <person name="Paulin L."/>
            <person name="Lindstrom K."/>
        </authorList>
    </citation>
    <scope>NUCLEOTIDE SEQUENCE [LARGE SCALE GENOMIC DNA]</scope>
    <source>
        <strain evidence="3">HAMBI 540</strain>
    </source>
</reference>
<dbReference type="OrthoDB" id="8410462at2"/>
<protein>
    <recommendedName>
        <fullName evidence="4">Transmembrane protein</fullName>
    </recommendedName>
</protein>
<feature type="transmembrane region" description="Helical" evidence="1">
    <location>
        <begin position="56"/>
        <end position="75"/>
    </location>
</feature>
<keyword evidence="1" id="KW-0812">Transmembrane</keyword>
<name>A0A068SSM2_NEOGA</name>
<dbReference type="RefSeq" id="WP_151044134.1">
    <property type="nucleotide sequence ID" value="NZ_HG938353.1"/>
</dbReference>
<keyword evidence="3" id="KW-1185">Reference proteome</keyword>
<evidence type="ECO:0000313" key="2">
    <source>
        <dbReference type="EMBL" id="CDN49292.1"/>
    </source>
</evidence>
<dbReference type="EMBL" id="HG938353">
    <property type="protein sequence ID" value="CDN49292.1"/>
    <property type="molecule type" value="Genomic_DNA"/>
</dbReference>
<proteinExistence type="predicted"/>
<evidence type="ECO:0000313" key="3">
    <source>
        <dbReference type="Proteomes" id="UP000028181"/>
    </source>
</evidence>
<organism evidence="2 3">
    <name type="scientific">Neorhizobium galegae bv. orientalis str. HAMBI 540</name>
    <dbReference type="NCBI Taxonomy" id="1028800"/>
    <lineage>
        <taxon>Bacteria</taxon>
        <taxon>Pseudomonadati</taxon>
        <taxon>Pseudomonadota</taxon>
        <taxon>Alphaproteobacteria</taxon>
        <taxon>Hyphomicrobiales</taxon>
        <taxon>Rhizobiaceae</taxon>
        <taxon>Rhizobium/Agrobacterium group</taxon>
        <taxon>Neorhizobium</taxon>
    </lineage>
</organism>
<dbReference type="KEGG" id="ngg:RG540_CH31280"/>